<evidence type="ECO:0000256" key="1">
    <source>
        <dbReference type="SAM" id="Phobius"/>
    </source>
</evidence>
<keyword evidence="1" id="KW-0812">Transmembrane</keyword>
<accession>D2W4N4</accession>
<evidence type="ECO:0000313" key="3">
    <source>
        <dbReference type="EMBL" id="EFC35967.1"/>
    </source>
</evidence>
<proteinExistence type="predicted"/>
<dbReference type="GeneID" id="8860814"/>
<feature type="transmembrane region" description="Helical" evidence="1">
    <location>
        <begin position="333"/>
        <end position="356"/>
    </location>
</feature>
<sequence length="412" mass="46166">MILSGCLLVWLSSYLVTEKAINDLSTKLINESGRKIITYLDGVMTPIAKLTKTMAREYTTGVVTIPMFRNYLFPKFVEFRTTGCGFFFSVPLPSRYTYTISGTTSNPFPVFAYQPYGYPGTIRDIVNITTGDIVKVNSTVDLTPYVPAKQDFFIYTLKNYYEKGLEGVYGEPYKVLGSTVAIYYSQLMYDPEIYKLNKTKSLVGLAKVNLSLETIVNFLSKIELLGRGYVLVAQDNFIVIGGSIDTISGDGLNSTNIFDVKSRNAGSLMKQFYELNNRTFSILPSVMKIVGESDGVSYIITPYKYVLENMQWNIFFVLYESEVTEALILTTSISIGVTVGIIVLGIVGSFVTGLVVSRPMKFLEKQFERIKVLDLGSVSNNSSMFREVNSIFNNLKNTVEWLAEIKTFIPQS</sequence>
<dbReference type="EMBL" id="GG738970">
    <property type="protein sequence ID" value="EFC35967.1"/>
    <property type="molecule type" value="Genomic_DNA"/>
</dbReference>
<evidence type="ECO:0000256" key="2">
    <source>
        <dbReference type="SAM" id="SignalP"/>
    </source>
</evidence>
<reference evidence="3 4" key="1">
    <citation type="journal article" date="2010" name="Cell">
        <title>The genome of Naegleria gruberi illuminates early eukaryotic versatility.</title>
        <authorList>
            <person name="Fritz-Laylin L.K."/>
            <person name="Prochnik S.E."/>
            <person name="Ginger M.L."/>
            <person name="Dacks J.B."/>
            <person name="Carpenter M.L."/>
            <person name="Field M.C."/>
            <person name="Kuo A."/>
            <person name="Paredez A."/>
            <person name="Chapman J."/>
            <person name="Pham J."/>
            <person name="Shu S."/>
            <person name="Neupane R."/>
            <person name="Cipriano M."/>
            <person name="Mancuso J."/>
            <person name="Tu H."/>
            <person name="Salamov A."/>
            <person name="Lindquist E."/>
            <person name="Shapiro H."/>
            <person name="Lucas S."/>
            <person name="Grigoriev I.V."/>
            <person name="Cande W.Z."/>
            <person name="Fulton C."/>
            <person name="Rokhsar D.S."/>
            <person name="Dawson S.C."/>
        </authorList>
    </citation>
    <scope>NUCLEOTIDE SEQUENCE [LARGE SCALE GENOMIC DNA]</scope>
    <source>
        <strain evidence="3 4">NEG-M</strain>
    </source>
</reference>
<keyword evidence="1" id="KW-1133">Transmembrane helix</keyword>
<feature type="chain" id="PRO_5003038866" evidence="2">
    <location>
        <begin position="21"/>
        <end position="412"/>
    </location>
</feature>
<name>D2W4N4_NAEGR</name>
<feature type="signal peptide" evidence="2">
    <location>
        <begin position="1"/>
        <end position="20"/>
    </location>
</feature>
<keyword evidence="4" id="KW-1185">Reference proteome</keyword>
<protein>
    <submittedName>
        <fullName evidence="3">Predicted protein</fullName>
    </submittedName>
</protein>
<dbReference type="InParanoid" id="D2W4N4"/>
<dbReference type="Gene3D" id="3.30.450.20">
    <property type="entry name" value="PAS domain"/>
    <property type="match status" value="1"/>
</dbReference>
<organism evidence="4">
    <name type="scientific">Naegleria gruberi</name>
    <name type="common">Amoeba</name>
    <dbReference type="NCBI Taxonomy" id="5762"/>
    <lineage>
        <taxon>Eukaryota</taxon>
        <taxon>Discoba</taxon>
        <taxon>Heterolobosea</taxon>
        <taxon>Tetramitia</taxon>
        <taxon>Eutetramitia</taxon>
        <taxon>Vahlkampfiidae</taxon>
        <taxon>Naegleria</taxon>
    </lineage>
</organism>
<dbReference type="Proteomes" id="UP000006671">
    <property type="component" value="Unassembled WGS sequence"/>
</dbReference>
<keyword evidence="1" id="KW-0472">Membrane</keyword>
<gene>
    <name evidence="3" type="ORF">NAEGRDRAFT_76369</name>
</gene>
<dbReference type="KEGG" id="ngr:NAEGRDRAFT_76369"/>
<dbReference type="RefSeq" id="XP_002668711.1">
    <property type="nucleotide sequence ID" value="XM_002668665.1"/>
</dbReference>
<keyword evidence="2" id="KW-0732">Signal</keyword>
<evidence type="ECO:0000313" key="4">
    <source>
        <dbReference type="Proteomes" id="UP000006671"/>
    </source>
</evidence>
<feature type="non-terminal residue" evidence="3">
    <location>
        <position position="412"/>
    </location>
</feature>
<dbReference type="VEuPathDB" id="AmoebaDB:NAEGRDRAFT_76369"/>
<dbReference type="AlphaFoldDB" id="D2W4N4"/>